<dbReference type="SUPFAM" id="SSF53448">
    <property type="entry name" value="Nucleotide-diphospho-sugar transferases"/>
    <property type="match status" value="1"/>
</dbReference>
<dbReference type="CDD" id="cd06420">
    <property type="entry name" value="GT2_Chondriotin_Pol_N"/>
    <property type="match status" value="1"/>
</dbReference>
<dbReference type="Pfam" id="PF02709">
    <property type="entry name" value="Glyco_transf_7C"/>
    <property type="match status" value="1"/>
</dbReference>
<evidence type="ECO:0000259" key="2">
    <source>
        <dbReference type="Pfam" id="PF00535"/>
    </source>
</evidence>
<dbReference type="RefSeq" id="WP_341371859.1">
    <property type="nucleotide sequence ID" value="NZ_JBBPCO010000016.1"/>
</dbReference>
<proteinExistence type="predicted"/>
<dbReference type="InterPro" id="IPR001173">
    <property type="entry name" value="Glyco_trans_2-like"/>
</dbReference>
<dbReference type="InterPro" id="IPR027791">
    <property type="entry name" value="Galactosyl_T_C"/>
</dbReference>
<gene>
    <name evidence="4" type="ORF">WOB96_13685</name>
</gene>
<dbReference type="InterPro" id="IPR050834">
    <property type="entry name" value="Glycosyltransf_2"/>
</dbReference>
<evidence type="ECO:0000256" key="1">
    <source>
        <dbReference type="ARBA" id="ARBA00022679"/>
    </source>
</evidence>
<dbReference type="InterPro" id="IPR029044">
    <property type="entry name" value="Nucleotide-diphossugar_trans"/>
</dbReference>
<evidence type="ECO:0000259" key="3">
    <source>
        <dbReference type="Pfam" id="PF02709"/>
    </source>
</evidence>
<evidence type="ECO:0000313" key="4">
    <source>
        <dbReference type="EMBL" id="MEK8090804.1"/>
    </source>
</evidence>
<dbReference type="EMBL" id="JBBPCO010000016">
    <property type="protein sequence ID" value="MEK8090804.1"/>
    <property type="molecule type" value="Genomic_DNA"/>
</dbReference>
<protein>
    <submittedName>
        <fullName evidence="4">Glycosyltransferase family 2 protein</fullName>
    </submittedName>
</protein>
<dbReference type="PANTHER" id="PTHR43685">
    <property type="entry name" value="GLYCOSYLTRANSFERASE"/>
    <property type="match status" value="1"/>
</dbReference>
<keyword evidence="5" id="KW-1185">Reference proteome</keyword>
<name>A0ABU9DBA2_9PROT</name>
<dbReference type="Pfam" id="PF00535">
    <property type="entry name" value="Glycos_transf_2"/>
    <property type="match status" value="1"/>
</dbReference>
<dbReference type="Gene3D" id="3.90.550.10">
    <property type="entry name" value="Spore Coat Polysaccharide Biosynthesis Protein SpsA, Chain A"/>
    <property type="match status" value="1"/>
</dbReference>
<accession>A0ABU9DBA2</accession>
<keyword evidence="1" id="KW-0808">Transferase</keyword>
<sequence>MSSNKLLSIAVVISTYNRPEALDEVLKALSMQSRLPDEVIIADDGSGPATRNLVEQFPAPFLLKHVWHPDEGFRLAAIRNRAIEVAQAEYLIFLDGDCLPLHHFVEDHARYARKGRWSQGKRILTTPKGVEKINAETIDSKFHLLLLGARGFFNHPHRLLHIPEFPAHVKKSERGVRGCNMGMWYEDVLKVKGFDEAYVGWGLEDSDLAVRLSKIDIVRQDLPFAGQVIHLWHPEHPRHNLEEKKVMLNEIRRSDRVEARQGVRSSNDV</sequence>
<organism evidence="4 5">
    <name type="scientific">Thermithiobacillus plumbiphilus</name>
    <dbReference type="NCBI Taxonomy" id="1729899"/>
    <lineage>
        <taxon>Bacteria</taxon>
        <taxon>Pseudomonadati</taxon>
        <taxon>Pseudomonadota</taxon>
        <taxon>Acidithiobacillia</taxon>
        <taxon>Acidithiobacillales</taxon>
        <taxon>Thermithiobacillaceae</taxon>
        <taxon>Thermithiobacillus</taxon>
    </lineage>
</organism>
<dbReference type="PANTHER" id="PTHR43685:SF3">
    <property type="entry name" value="SLR2126 PROTEIN"/>
    <property type="match status" value="1"/>
</dbReference>
<evidence type="ECO:0000313" key="5">
    <source>
        <dbReference type="Proteomes" id="UP001446205"/>
    </source>
</evidence>
<dbReference type="Proteomes" id="UP001446205">
    <property type="component" value="Unassembled WGS sequence"/>
</dbReference>
<feature type="domain" description="Glycosyltransferase 2-like" evidence="2">
    <location>
        <begin position="11"/>
        <end position="128"/>
    </location>
</feature>
<feature type="domain" description="Galactosyltransferase C-terminal" evidence="3">
    <location>
        <begin position="167"/>
        <end position="233"/>
    </location>
</feature>
<comment type="caution">
    <text evidence="4">The sequence shown here is derived from an EMBL/GenBank/DDBJ whole genome shotgun (WGS) entry which is preliminary data.</text>
</comment>
<reference evidence="4 5" key="1">
    <citation type="submission" date="2024-04" db="EMBL/GenBank/DDBJ databases">
        <authorList>
            <person name="Abashina T."/>
            <person name="Shaikin A."/>
        </authorList>
    </citation>
    <scope>NUCLEOTIDE SEQUENCE [LARGE SCALE GENOMIC DNA]</scope>
    <source>
        <strain evidence="4 5">AAFK</strain>
    </source>
</reference>